<gene>
    <name evidence="1" type="ORF">C440309_067</name>
</gene>
<name>A0A1D8KKY5_9CAUD</name>
<evidence type="ECO:0000313" key="1">
    <source>
        <dbReference type="EMBL" id="AOV59290.1"/>
    </source>
</evidence>
<dbReference type="EMBL" id="KU686200">
    <property type="protein sequence ID" value="AOV59290.1"/>
    <property type="molecule type" value="Genomic_DNA"/>
</dbReference>
<accession>A0A1D8KKY5</accession>
<evidence type="ECO:0000313" key="2">
    <source>
        <dbReference type="Proteomes" id="UP000241987"/>
    </source>
</evidence>
<dbReference type="Pfam" id="PF23848">
    <property type="entry name" value="DUF7212"/>
    <property type="match status" value="1"/>
</dbReference>
<organism evidence="1 2">
    <name type="scientific">Synechococcus phage S-CAM4</name>
    <dbReference type="NCBI Taxonomy" id="1883367"/>
    <lineage>
        <taxon>Viruses</taxon>
        <taxon>Duplodnaviria</taxon>
        <taxon>Heunggongvirae</taxon>
        <taxon>Uroviricota</taxon>
        <taxon>Caudoviricetes</taxon>
        <taxon>Pantevenvirales</taxon>
        <taxon>Kyanoviridae</taxon>
        <taxon>Potamoivirus</taxon>
        <taxon>Potamoivirus cam4</taxon>
    </lineage>
</organism>
<dbReference type="InterPro" id="IPR055636">
    <property type="entry name" value="DUF7212"/>
</dbReference>
<sequence>MITNVVGSLVHITHKSTLTDTNPNTNVTNSLAKYQFNGLERHPANILRLISELEGSYQLLKYMGFEQDMNTLEQIKRPYYKLYFKTKKEYDTNNN</sequence>
<reference evidence="1 2" key="1">
    <citation type="journal article" date="2016" name="Virology">
        <title>The genomic content and context of auxiliary metabolic genes in marine cyanomyoviruses.</title>
        <authorList>
            <person name="Crummett L.T."/>
            <person name="Puxty R.J."/>
            <person name="Weihe C."/>
            <person name="Marston M.F."/>
            <person name="Martiny J.B."/>
        </authorList>
    </citation>
    <scope>NUCLEOTIDE SEQUENCE [LARGE SCALE GENOMIC DNA]</scope>
    <source>
        <strain evidence="1">0309CC44</strain>
    </source>
</reference>
<proteinExistence type="predicted"/>
<dbReference type="Proteomes" id="UP000241987">
    <property type="component" value="Segment"/>
</dbReference>
<protein>
    <submittedName>
        <fullName evidence="1">Uncharacterized protein</fullName>
    </submittedName>
</protein>